<evidence type="ECO:0000256" key="2">
    <source>
        <dbReference type="ARBA" id="ARBA00023043"/>
    </source>
</evidence>
<name>A0A5N5D6S6_9PEZI</name>
<organism evidence="4 5">
    <name type="scientific">Lasiodiplodia theobromae</name>
    <dbReference type="NCBI Taxonomy" id="45133"/>
    <lineage>
        <taxon>Eukaryota</taxon>
        <taxon>Fungi</taxon>
        <taxon>Dikarya</taxon>
        <taxon>Ascomycota</taxon>
        <taxon>Pezizomycotina</taxon>
        <taxon>Dothideomycetes</taxon>
        <taxon>Dothideomycetes incertae sedis</taxon>
        <taxon>Botryosphaeriales</taxon>
        <taxon>Botryosphaeriaceae</taxon>
        <taxon>Lasiodiplodia</taxon>
    </lineage>
</organism>
<evidence type="ECO:0000256" key="3">
    <source>
        <dbReference type="PROSITE-ProRule" id="PRU00023"/>
    </source>
</evidence>
<dbReference type="AlphaFoldDB" id="A0A5N5D6S6"/>
<evidence type="ECO:0000313" key="4">
    <source>
        <dbReference type="EMBL" id="KAB2573458.1"/>
    </source>
</evidence>
<proteinExistence type="predicted"/>
<reference evidence="4 5" key="1">
    <citation type="journal article" date="2019" name="Sci. Rep.">
        <title>A multi-omics analysis of the grapevine pathogen Lasiodiplodia theobromae reveals that temperature affects the expression of virulence- and pathogenicity-related genes.</title>
        <authorList>
            <person name="Felix C."/>
            <person name="Meneses R."/>
            <person name="Goncalves M.F.M."/>
            <person name="Tilleman L."/>
            <person name="Duarte A.S."/>
            <person name="Jorrin-Novo J.V."/>
            <person name="Van de Peer Y."/>
            <person name="Deforce D."/>
            <person name="Van Nieuwerburgh F."/>
            <person name="Esteves A.C."/>
            <person name="Alves A."/>
        </authorList>
    </citation>
    <scope>NUCLEOTIDE SEQUENCE [LARGE SCALE GENOMIC DNA]</scope>
    <source>
        <strain evidence="4 5">LA-SOL3</strain>
    </source>
</reference>
<comment type="caution">
    <text evidence="4">The sequence shown here is derived from an EMBL/GenBank/DDBJ whole genome shotgun (WGS) entry which is preliminary data.</text>
</comment>
<dbReference type="InterPro" id="IPR002110">
    <property type="entry name" value="Ankyrin_rpt"/>
</dbReference>
<dbReference type="SUPFAM" id="SSF48403">
    <property type="entry name" value="Ankyrin repeat"/>
    <property type="match status" value="1"/>
</dbReference>
<dbReference type="PANTHER" id="PTHR24198">
    <property type="entry name" value="ANKYRIN REPEAT AND PROTEIN KINASE DOMAIN-CONTAINING PROTEIN"/>
    <property type="match status" value="1"/>
</dbReference>
<evidence type="ECO:0000256" key="1">
    <source>
        <dbReference type="ARBA" id="ARBA00022737"/>
    </source>
</evidence>
<keyword evidence="5" id="KW-1185">Reference proteome</keyword>
<protein>
    <submittedName>
        <fullName evidence="4">Uncharacterized protein</fullName>
    </submittedName>
</protein>
<dbReference type="PANTHER" id="PTHR24198:SF165">
    <property type="entry name" value="ANKYRIN REPEAT-CONTAINING PROTEIN-RELATED"/>
    <property type="match status" value="1"/>
</dbReference>
<dbReference type="EMBL" id="VCHE01000058">
    <property type="protein sequence ID" value="KAB2573458.1"/>
    <property type="molecule type" value="Genomic_DNA"/>
</dbReference>
<accession>A0A5N5D6S6</accession>
<feature type="repeat" description="ANK" evidence="3">
    <location>
        <begin position="214"/>
        <end position="246"/>
    </location>
</feature>
<dbReference type="Pfam" id="PF00023">
    <property type="entry name" value="Ank"/>
    <property type="match status" value="1"/>
</dbReference>
<dbReference type="Pfam" id="PF12796">
    <property type="entry name" value="Ank_2"/>
    <property type="match status" value="1"/>
</dbReference>
<dbReference type="PROSITE" id="PS50297">
    <property type="entry name" value="ANK_REP_REGION"/>
    <property type="match status" value="1"/>
</dbReference>
<dbReference type="OrthoDB" id="5369447at2759"/>
<evidence type="ECO:0000313" key="5">
    <source>
        <dbReference type="Proteomes" id="UP000325902"/>
    </source>
</evidence>
<sequence>MATRSEVLEACTDQPAEAVLALAQTCTADRPTEMQMAYQAVKHGNVALLRWLLHNATTPVSRGILLLEAASARSQPCMQAILDLGLDINLANDPTGLRPSTDRVGGVLHRALRSPHCPPDFFAWLLERGADPNAVETGAQRHILIYAMTHGDDDTAMPIVKLLIAYGADVNRAKALHYVASVNDIKKARFLIEEAGANVDEPGVPEKDFYWERGPGTPLHTAVARGYSSVTGYLLKQGASLDTRDAIKGMTPLEVAEDRWGPRSVITILKLWRKKRQNNKPSA</sequence>
<gene>
    <name evidence="4" type="ORF">DBV05_g7885</name>
</gene>
<dbReference type="Proteomes" id="UP000325902">
    <property type="component" value="Unassembled WGS sequence"/>
</dbReference>
<dbReference type="InterPro" id="IPR036770">
    <property type="entry name" value="Ankyrin_rpt-contain_sf"/>
</dbReference>
<keyword evidence="2 3" id="KW-0040">ANK repeat</keyword>
<dbReference type="Gene3D" id="1.25.40.20">
    <property type="entry name" value="Ankyrin repeat-containing domain"/>
    <property type="match status" value="1"/>
</dbReference>
<keyword evidence="1" id="KW-0677">Repeat</keyword>
<dbReference type="PROSITE" id="PS50088">
    <property type="entry name" value="ANK_REPEAT"/>
    <property type="match status" value="1"/>
</dbReference>